<gene>
    <name evidence="1" type="ORF">DFJ66_6140</name>
</gene>
<comment type="caution">
    <text evidence="1">The sequence shown here is derived from an EMBL/GenBank/DDBJ whole genome shotgun (WGS) entry which is preliminary data.</text>
</comment>
<dbReference type="NCBIfam" id="NF047719">
    <property type="entry name" value="SCO6745_fam_HTH"/>
    <property type="match status" value="1"/>
</dbReference>
<organism evidence="1 2">
    <name type="scientific">Saccharothrix variisporea</name>
    <dbReference type="NCBI Taxonomy" id="543527"/>
    <lineage>
        <taxon>Bacteria</taxon>
        <taxon>Bacillati</taxon>
        <taxon>Actinomycetota</taxon>
        <taxon>Actinomycetes</taxon>
        <taxon>Pseudonocardiales</taxon>
        <taxon>Pseudonocardiaceae</taxon>
        <taxon>Saccharothrix</taxon>
    </lineage>
</organism>
<evidence type="ECO:0008006" key="3">
    <source>
        <dbReference type="Google" id="ProtNLM"/>
    </source>
</evidence>
<dbReference type="RefSeq" id="WP_121226138.1">
    <property type="nucleotide sequence ID" value="NZ_JBIUBA010000043.1"/>
</dbReference>
<dbReference type="Proteomes" id="UP000272729">
    <property type="component" value="Unassembled WGS sequence"/>
</dbReference>
<keyword evidence="2" id="KW-1185">Reference proteome</keyword>
<dbReference type="InterPro" id="IPR054058">
    <property type="entry name" value="HTH_67"/>
</dbReference>
<proteinExistence type="predicted"/>
<evidence type="ECO:0000313" key="1">
    <source>
        <dbReference type="EMBL" id="RKT72816.1"/>
    </source>
</evidence>
<name>A0A495XI44_9PSEU</name>
<dbReference type="Pfam" id="PF21863">
    <property type="entry name" value="HTH_67"/>
    <property type="match status" value="1"/>
</dbReference>
<sequence length="286" mass="30758">MDARELWLRFETYHDVTYFTPESRAVTDALGCKGGWMGYFGMRAAPLGAAAPETVTAAFYSFHPRMVARALPDAWEVASPERFLAARLEGVDGALRRMLPTLDLGEAAELALRAASAVPLAGRVMGAANAALPVPDEPHLALWQACTTLRESRGDGHVAALVAADLTPCETLVLFGADKGLEASYLRKARGWSDEEWAAAERSLTERGLFDGEPRDGGLTPAGRALREDVERRTDAAAEAPWRALGTAGTERFLELMTPPALALGRRNDAMRTNPMAIDPVAQIAG</sequence>
<dbReference type="AlphaFoldDB" id="A0A495XI44"/>
<accession>A0A495XI44</accession>
<protein>
    <recommendedName>
        <fullName evidence="3">SalK</fullName>
    </recommendedName>
</protein>
<evidence type="ECO:0000313" key="2">
    <source>
        <dbReference type="Proteomes" id="UP000272729"/>
    </source>
</evidence>
<reference evidence="1 2" key="1">
    <citation type="submission" date="2018-10" db="EMBL/GenBank/DDBJ databases">
        <title>Sequencing the genomes of 1000 actinobacteria strains.</title>
        <authorList>
            <person name="Klenk H.-P."/>
        </authorList>
    </citation>
    <scope>NUCLEOTIDE SEQUENCE [LARGE SCALE GENOMIC DNA]</scope>
    <source>
        <strain evidence="1 2">DSM 43911</strain>
    </source>
</reference>
<dbReference type="EMBL" id="RBXR01000001">
    <property type="protein sequence ID" value="RKT72816.1"/>
    <property type="molecule type" value="Genomic_DNA"/>
</dbReference>
<dbReference type="OrthoDB" id="157052at2"/>